<feature type="chain" id="PRO_5024356076" description="Outer membrane protein beta-barrel domain-containing protein" evidence="1">
    <location>
        <begin position="18"/>
        <end position="164"/>
    </location>
</feature>
<sequence>MKKLMLFVCLLTNVAFAQQDAKATFKNNVFLELLGNGGYASFNYERIIFSHKKITIFPSIGISTFKTKDFTGTVNPDVIIPLGLRMYYGSRHMFVFGLGQTISSTVYLNPEDFEAKRSYKLSANVMLGYRINFKRINLQLAYTPIFENYNHYINWLGFSVGYKF</sequence>
<organism evidence="2 3">
    <name type="scientific">Taibaiella lutea</name>
    <dbReference type="NCBI Taxonomy" id="2608001"/>
    <lineage>
        <taxon>Bacteria</taxon>
        <taxon>Pseudomonadati</taxon>
        <taxon>Bacteroidota</taxon>
        <taxon>Chitinophagia</taxon>
        <taxon>Chitinophagales</taxon>
        <taxon>Chitinophagaceae</taxon>
        <taxon>Taibaiella</taxon>
    </lineage>
</organism>
<dbReference type="Proteomes" id="UP000323632">
    <property type="component" value="Unassembled WGS sequence"/>
</dbReference>
<accession>A0A5M6CKN9</accession>
<keyword evidence="1" id="KW-0732">Signal</keyword>
<reference evidence="2 3" key="1">
    <citation type="submission" date="2019-09" db="EMBL/GenBank/DDBJ databases">
        <title>Genome sequence and assembly of Taibaiella sp.</title>
        <authorList>
            <person name="Chhetri G."/>
        </authorList>
    </citation>
    <scope>NUCLEOTIDE SEQUENCE [LARGE SCALE GENOMIC DNA]</scope>
    <source>
        <strain evidence="2 3">KVB11</strain>
    </source>
</reference>
<evidence type="ECO:0000313" key="3">
    <source>
        <dbReference type="Proteomes" id="UP000323632"/>
    </source>
</evidence>
<evidence type="ECO:0000256" key="1">
    <source>
        <dbReference type="SAM" id="SignalP"/>
    </source>
</evidence>
<protein>
    <recommendedName>
        <fullName evidence="4">Outer membrane protein beta-barrel domain-containing protein</fullName>
    </recommendedName>
</protein>
<proteinExistence type="predicted"/>
<gene>
    <name evidence="2" type="ORF">F0919_10355</name>
</gene>
<name>A0A5M6CKN9_9BACT</name>
<comment type="caution">
    <text evidence="2">The sequence shown here is derived from an EMBL/GenBank/DDBJ whole genome shotgun (WGS) entry which is preliminary data.</text>
</comment>
<dbReference type="EMBL" id="VWSH01000002">
    <property type="protein sequence ID" value="KAA5534990.1"/>
    <property type="molecule type" value="Genomic_DNA"/>
</dbReference>
<feature type="signal peptide" evidence="1">
    <location>
        <begin position="1"/>
        <end position="17"/>
    </location>
</feature>
<evidence type="ECO:0008006" key="4">
    <source>
        <dbReference type="Google" id="ProtNLM"/>
    </source>
</evidence>
<dbReference type="AlphaFoldDB" id="A0A5M6CKN9"/>
<dbReference type="RefSeq" id="WP_150032669.1">
    <property type="nucleotide sequence ID" value="NZ_VWSH01000002.1"/>
</dbReference>
<evidence type="ECO:0000313" key="2">
    <source>
        <dbReference type="EMBL" id="KAA5534990.1"/>
    </source>
</evidence>
<keyword evidence="3" id="KW-1185">Reference proteome</keyword>